<dbReference type="CDD" id="cd08760">
    <property type="entry name" value="Cyt_b561_FRRS1_like"/>
    <property type="match status" value="1"/>
</dbReference>
<keyword evidence="8 11" id="KW-1133">Transmembrane helix</keyword>
<organism evidence="14 15">
    <name type="scientific">Daucus carota subsp. sativus</name>
    <name type="common">Carrot</name>
    <dbReference type="NCBI Taxonomy" id="79200"/>
    <lineage>
        <taxon>Eukaryota</taxon>
        <taxon>Viridiplantae</taxon>
        <taxon>Streptophyta</taxon>
        <taxon>Embryophyta</taxon>
        <taxon>Tracheophyta</taxon>
        <taxon>Spermatophyta</taxon>
        <taxon>Magnoliopsida</taxon>
        <taxon>eudicotyledons</taxon>
        <taxon>Gunneridae</taxon>
        <taxon>Pentapetalae</taxon>
        <taxon>asterids</taxon>
        <taxon>campanulids</taxon>
        <taxon>Apiales</taxon>
        <taxon>Apiaceae</taxon>
        <taxon>Apioideae</taxon>
        <taxon>Scandiceae</taxon>
        <taxon>Daucinae</taxon>
        <taxon>Daucus</taxon>
        <taxon>Daucus sect. Daucus</taxon>
    </lineage>
</organism>
<protein>
    <recommendedName>
        <fullName evidence="13">Cytochrome b561 domain-containing protein</fullName>
    </recommendedName>
</protein>
<dbReference type="GO" id="GO:0046872">
    <property type="term" value="F:metal ion binding"/>
    <property type="evidence" value="ECO:0007669"/>
    <property type="project" value="UniProtKB-KW"/>
</dbReference>
<evidence type="ECO:0000256" key="4">
    <source>
        <dbReference type="ARBA" id="ARBA00022617"/>
    </source>
</evidence>
<reference evidence="14" key="1">
    <citation type="journal article" date="2016" name="Nat. Genet.">
        <title>A high-quality carrot genome assembly provides new insights into carotenoid accumulation and asterid genome evolution.</title>
        <authorList>
            <person name="Iorizzo M."/>
            <person name="Ellison S."/>
            <person name="Senalik D."/>
            <person name="Zeng P."/>
            <person name="Satapoomin P."/>
            <person name="Huang J."/>
            <person name="Bowman M."/>
            <person name="Iovene M."/>
            <person name="Sanseverino W."/>
            <person name="Cavagnaro P."/>
            <person name="Yildiz M."/>
            <person name="Macko-Podgorni A."/>
            <person name="Moranska E."/>
            <person name="Grzebelus E."/>
            <person name="Grzebelus D."/>
            <person name="Ashrafi H."/>
            <person name="Zheng Z."/>
            <person name="Cheng S."/>
            <person name="Spooner D."/>
            <person name="Van Deynze A."/>
            <person name="Simon P."/>
        </authorList>
    </citation>
    <scope>NUCLEOTIDE SEQUENCE</scope>
    <source>
        <tissue evidence="14">Leaf</tissue>
    </source>
</reference>
<dbReference type="EMBL" id="CP093345">
    <property type="protein sequence ID" value="WOG91827.1"/>
    <property type="molecule type" value="Genomic_DNA"/>
</dbReference>
<dbReference type="Pfam" id="PF03188">
    <property type="entry name" value="Cytochrom_B561"/>
    <property type="match status" value="1"/>
</dbReference>
<dbReference type="GO" id="GO:0020037">
    <property type="term" value="F:heme binding"/>
    <property type="evidence" value="ECO:0007669"/>
    <property type="project" value="TreeGrafter"/>
</dbReference>
<dbReference type="GO" id="GO:0140575">
    <property type="term" value="F:transmembrane monodehydroascorbate reductase activity"/>
    <property type="evidence" value="ECO:0007669"/>
    <property type="project" value="InterPro"/>
</dbReference>
<keyword evidence="9" id="KW-0408">Iron</keyword>
<name>A0AAF0WLL4_DAUCS</name>
<dbReference type="PANTHER" id="PTHR15422">
    <property type="entry name" value="OS05G0565100 PROTEIN"/>
    <property type="match status" value="1"/>
</dbReference>
<keyword evidence="15" id="KW-1185">Reference proteome</keyword>
<dbReference type="GO" id="GO:0016020">
    <property type="term" value="C:membrane"/>
    <property type="evidence" value="ECO:0007669"/>
    <property type="project" value="UniProtKB-SubCell"/>
</dbReference>
<evidence type="ECO:0000256" key="9">
    <source>
        <dbReference type="ARBA" id="ARBA00023004"/>
    </source>
</evidence>
<keyword evidence="3" id="KW-0813">Transport</keyword>
<sequence length="261" mass="29576">MVQAQKVLLFIVLIIVAVLVLPPLTKASDEAHAELDTFNNHSKSNKLSPQMVSDITVHGFLLWTSMGFLMPVGILVIRMMNTEQSGKRLKIMFYTHATLQILSVLLVTAGAVLSIRMFENTFNNNHQRLGLALYGVVWLQTLVGFFRPKRGNRRRSLWFLVHWSLGTAVSLLGIINVYTGLLAYQKRSSKSINFWTTIFTVEVLLIAFLYLFQDKWNYIKKQGVVLGDAPVQPTNQEMNFAAKPISPHRGPSRKLMVYSSH</sequence>
<dbReference type="Gene3D" id="1.20.120.1770">
    <property type="match status" value="1"/>
</dbReference>
<feature type="domain" description="Cytochrome b561" evidence="13">
    <location>
        <begin position="12"/>
        <end position="220"/>
    </location>
</feature>
<keyword evidence="6" id="KW-0479">Metal-binding</keyword>
<feature type="signal peptide" evidence="12">
    <location>
        <begin position="1"/>
        <end position="27"/>
    </location>
</feature>
<keyword evidence="4" id="KW-0349">Heme</keyword>
<reference evidence="14" key="2">
    <citation type="submission" date="2022-03" db="EMBL/GenBank/DDBJ databases">
        <title>Draft title - Genomic analysis of global carrot germplasm unveils the trajectory of domestication and the origin of high carotenoid orange carrot.</title>
        <authorList>
            <person name="Iorizzo M."/>
            <person name="Ellison S."/>
            <person name="Senalik D."/>
            <person name="Macko-Podgorni A."/>
            <person name="Grzebelus D."/>
            <person name="Bostan H."/>
            <person name="Rolling W."/>
            <person name="Curaba J."/>
            <person name="Simon P."/>
        </authorList>
    </citation>
    <scope>NUCLEOTIDE SEQUENCE</scope>
    <source>
        <tissue evidence="14">Leaf</tissue>
    </source>
</reference>
<dbReference type="PANTHER" id="PTHR15422:SF24">
    <property type="entry name" value="DOMON RELATED DOMAIN-CONTAINING PROTEIN"/>
    <property type="match status" value="1"/>
</dbReference>
<comment type="cofactor">
    <cofactor evidence="1">
        <name>heme b</name>
        <dbReference type="ChEBI" id="CHEBI:60344"/>
    </cofactor>
</comment>
<keyword evidence="10 11" id="KW-0472">Membrane</keyword>
<feature type="transmembrane region" description="Helical" evidence="11">
    <location>
        <begin position="55"/>
        <end position="77"/>
    </location>
</feature>
<dbReference type="InterPro" id="IPR045150">
    <property type="entry name" value="CYB561D1/2"/>
</dbReference>
<feature type="transmembrane region" description="Helical" evidence="11">
    <location>
        <begin position="192"/>
        <end position="212"/>
    </location>
</feature>
<evidence type="ECO:0000313" key="14">
    <source>
        <dbReference type="EMBL" id="WOG91827.1"/>
    </source>
</evidence>
<dbReference type="SMART" id="SM00665">
    <property type="entry name" value="B561"/>
    <property type="match status" value="1"/>
</dbReference>
<evidence type="ECO:0000256" key="2">
    <source>
        <dbReference type="ARBA" id="ARBA00004141"/>
    </source>
</evidence>
<feature type="transmembrane region" description="Helical" evidence="11">
    <location>
        <begin position="97"/>
        <end position="117"/>
    </location>
</feature>
<gene>
    <name evidence="14" type="ORF">DCAR_0311082</name>
</gene>
<evidence type="ECO:0000256" key="8">
    <source>
        <dbReference type="ARBA" id="ARBA00022989"/>
    </source>
</evidence>
<evidence type="ECO:0000256" key="1">
    <source>
        <dbReference type="ARBA" id="ARBA00001970"/>
    </source>
</evidence>
<comment type="subcellular location">
    <subcellularLocation>
        <location evidence="2">Membrane</location>
        <topology evidence="2">Multi-pass membrane protein</topology>
    </subcellularLocation>
</comment>
<accession>A0AAF0WLL4</accession>
<evidence type="ECO:0000259" key="13">
    <source>
        <dbReference type="PROSITE" id="PS50939"/>
    </source>
</evidence>
<evidence type="ECO:0000256" key="3">
    <source>
        <dbReference type="ARBA" id="ARBA00022448"/>
    </source>
</evidence>
<proteinExistence type="predicted"/>
<keyword evidence="5 11" id="KW-0812">Transmembrane</keyword>
<evidence type="ECO:0000256" key="11">
    <source>
        <dbReference type="SAM" id="Phobius"/>
    </source>
</evidence>
<feature type="transmembrane region" description="Helical" evidence="11">
    <location>
        <begin position="158"/>
        <end position="180"/>
    </location>
</feature>
<dbReference type="InterPro" id="IPR006593">
    <property type="entry name" value="Cyt_b561/ferric_Rdtase_TM"/>
</dbReference>
<feature type="transmembrane region" description="Helical" evidence="11">
    <location>
        <begin position="129"/>
        <end position="146"/>
    </location>
</feature>
<evidence type="ECO:0000256" key="10">
    <source>
        <dbReference type="ARBA" id="ARBA00023136"/>
    </source>
</evidence>
<dbReference type="PROSITE" id="PS50939">
    <property type="entry name" value="CYTOCHROME_B561"/>
    <property type="match status" value="1"/>
</dbReference>
<evidence type="ECO:0000256" key="12">
    <source>
        <dbReference type="SAM" id="SignalP"/>
    </source>
</evidence>
<keyword evidence="12" id="KW-0732">Signal</keyword>
<evidence type="ECO:0000256" key="6">
    <source>
        <dbReference type="ARBA" id="ARBA00022723"/>
    </source>
</evidence>
<dbReference type="Proteomes" id="UP000077755">
    <property type="component" value="Chromosome 3"/>
</dbReference>
<evidence type="ECO:0000256" key="5">
    <source>
        <dbReference type="ARBA" id="ARBA00022692"/>
    </source>
</evidence>
<evidence type="ECO:0000256" key="7">
    <source>
        <dbReference type="ARBA" id="ARBA00022982"/>
    </source>
</evidence>
<dbReference type="AlphaFoldDB" id="A0AAF0WLL4"/>
<keyword evidence="7" id="KW-0249">Electron transport</keyword>
<feature type="chain" id="PRO_5042234101" description="Cytochrome b561 domain-containing protein" evidence="12">
    <location>
        <begin position="28"/>
        <end position="261"/>
    </location>
</feature>
<evidence type="ECO:0000313" key="15">
    <source>
        <dbReference type="Proteomes" id="UP000077755"/>
    </source>
</evidence>